<comment type="caution">
    <text evidence="3">The sequence shown here is derived from an EMBL/GenBank/DDBJ whole genome shotgun (WGS) entry which is preliminary data.</text>
</comment>
<evidence type="ECO:0000256" key="1">
    <source>
        <dbReference type="SAM" id="MobiDB-lite"/>
    </source>
</evidence>
<protein>
    <recommendedName>
        <fullName evidence="2">DUF6697 domain-containing protein</fullName>
    </recommendedName>
</protein>
<feature type="compositionally biased region" description="Polar residues" evidence="1">
    <location>
        <begin position="286"/>
        <end position="297"/>
    </location>
</feature>
<dbReference type="InParanoid" id="A0A1Y2FW75"/>
<feature type="compositionally biased region" description="Low complexity" evidence="1">
    <location>
        <begin position="309"/>
        <end position="325"/>
    </location>
</feature>
<accession>A0A1Y2FW75</accession>
<evidence type="ECO:0000313" key="4">
    <source>
        <dbReference type="Proteomes" id="UP000193467"/>
    </source>
</evidence>
<organism evidence="3 4">
    <name type="scientific">Leucosporidium creatinivorum</name>
    <dbReference type="NCBI Taxonomy" id="106004"/>
    <lineage>
        <taxon>Eukaryota</taxon>
        <taxon>Fungi</taxon>
        <taxon>Dikarya</taxon>
        <taxon>Basidiomycota</taxon>
        <taxon>Pucciniomycotina</taxon>
        <taxon>Microbotryomycetes</taxon>
        <taxon>Leucosporidiales</taxon>
        <taxon>Leucosporidium</taxon>
    </lineage>
</organism>
<feature type="region of interest" description="Disordered" evidence="1">
    <location>
        <begin position="197"/>
        <end position="395"/>
    </location>
</feature>
<reference evidence="3 4" key="1">
    <citation type="submission" date="2016-07" db="EMBL/GenBank/DDBJ databases">
        <title>Pervasive Adenine N6-methylation of Active Genes in Fungi.</title>
        <authorList>
            <consortium name="DOE Joint Genome Institute"/>
            <person name="Mondo S.J."/>
            <person name="Dannebaum R.O."/>
            <person name="Kuo R.C."/>
            <person name="Labutti K."/>
            <person name="Haridas S."/>
            <person name="Kuo A."/>
            <person name="Salamov A."/>
            <person name="Ahrendt S.R."/>
            <person name="Lipzen A."/>
            <person name="Sullivan W."/>
            <person name="Andreopoulos W.B."/>
            <person name="Clum A."/>
            <person name="Lindquist E."/>
            <person name="Daum C."/>
            <person name="Ramamoorthy G.K."/>
            <person name="Gryganskyi A."/>
            <person name="Culley D."/>
            <person name="Magnuson J.K."/>
            <person name="James T.Y."/>
            <person name="O'Malley M.A."/>
            <person name="Stajich J.E."/>
            <person name="Spatafora J.W."/>
            <person name="Visel A."/>
            <person name="Grigoriev I.V."/>
        </authorList>
    </citation>
    <scope>NUCLEOTIDE SEQUENCE [LARGE SCALE GENOMIC DNA]</scope>
    <source>
        <strain evidence="3 4">62-1032</strain>
    </source>
</reference>
<keyword evidence="4" id="KW-1185">Reference proteome</keyword>
<dbReference type="EMBL" id="MCGR01000011">
    <property type="protein sequence ID" value="ORY88244.1"/>
    <property type="molecule type" value="Genomic_DNA"/>
</dbReference>
<feature type="compositionally biased region" description="Low complexity" evidence="1">
    <location>
        <begin position="359"/>
        <end position="377"/>
    </location>
</feature>
<evidence type="ECO:0000313" key="3">
    <source>
        <dbReference type="EMBL" id="ORY88244.1"/>
    </source>
</evidence>
<dbReference type="Proteomes" id="UP000193467">
    <property type="component" value="Unassembled WGS sequence"/>
</dbReference>
<evidence type="ECO:0000259" key="2">
    <source>
        <dbReference type="Pfam" id="PF20411"/>
    </source>
</evidence>
<dbReference type="AlphaFoldDB" id="A0A1Y2FW75"/>
<dbReference type="Pfam" id="PF20411">
    <property type="entry name" value="DUF6697"/>
    <property type="match status" value="1"/>
</dbReference>
<name>A0A1Y2FW75_9BASI</name>
<feature type="domain" description="DUF6697" evidence="2">
    <location>
        <begin position="520"/>
        <end position="630"/>
    </location>
</feature>
<dbReference type="InterPro" id="IPR046520">
    <property type="entry name" value="DUF6697"/>
</dbReference>
<gene>
    <name evidence="3" type="ORF">BCR35DRAFT_351075</name>
</gene>
<sequence>MDQPTAASRASTCPRLNEPFAALEAQILALGALPPQPNETGAQASFLTSFSTVLVGAPWSTLSLALKRYFDDITSIDLQRITHGILRLLDSWLKAVLITEDEQFGLELWLLALANAARRCLSARQQSPSAPLVSPSLTPVVAQGAEKEGTDVAEDSIAINLETRAEALDGLDDSSAMSSLTPESEIELKLEEKRAAAEEVDTVRMSSPAPRSAHRFDSHSPASSPAANVENPREAGPSPEGKLKKRARSSDPAPMASLAAGGKKSTRTSKRQATAASAPRPRDTTSDGATPGPSNSRRAFVNPTVAALRSPTTSVRSTTPRGTPPLTHVQTPLVDEDQATWVRRSSRGRQPKLLYDGTPALSNSPSSSLQSSPAPAARKPRSPSPERPILAPAPAVAQVETDTPFGALLRRTLRLPADVVLSNPFLTDPQYYNLLSIEPTGYTRIQMGGAGVKCCNLGMGSGTYSASEHHLSMQPKMNLVRHHINLEDDYEGVVDLGEPLVFVSHVQKTNETLRCARIERPDHQGEVNIFICHGPNDWRYKGRYEVAYEGTTPSGAFAELDEEQTALVQDVVAGHLACDIKESEKGWSRSILKDWGVRLKPVEKTMKDFRTKEEAKMRFVVMRCVGWDAESVTVWDNRPRKKSGKSR</sequence>
<proteinExistence type="predicted"/>